<reference evidence="1 2" key="1">
    <citation type="submission" date="2016-10" db="EMBL/GenBank/DDBJ databases">
        <authorList>
            <person name="de Groot N.N."/>
        </authorList>
    </citation>
    <scope>NUCLEOTIDE SEQUENCE [LARGE SCALE GENOMIC DNA]</scope>
    <source>
        <strain evidence="1 2">Nm22</strain>
    </source>
</reference>
<dbReference type="AlphaFoldDB" id="A0A1H8J2Z7"/>
<dbReference type="OrthoDB" id="9818438at2"/>
<proteinExistence type="predicted"/>
<protein>
    <submittedName>
        <fullName evidence="1">Uncharacterized protein</fullName>
    </submittedName>
</protein>
<gene>
    <name evidence="1" type="ORF">SAMN05216325_1483</name>
</gene>
<dbReference type="STRING" id="917.SAMN05216326_12732"/>
<accession>A0A1H8J2Z7</accession>
<dbReference type="EMBL" id="FOCP01000048">
    <property type="protein sequence ID" value="SEN74328.1"/>
    <property type="molecule type" value="Genomic_DNA"/>
</dbReference>
<name>A0A1H8J2Z7_9PROT</name>
<evidence type="ECO:0000313" key="2">
    <source>
        <dbReference type="Proteomes" id="UP000199459"/>
    </source>
</evidence>
<organism evidence="1 2">
    <name type="scientific">Nitrosomonas marina</name>
    <dbReference type="NCBI Taxonomy" id="917"/>
    <lineage>
        <taxon>Bacteria</taxon>
        <taxon>Pseudomonadati</taxon>
        <taxon>Pseudomonadota</taxon>
        <taxon>Betaproteobacteria</taxon>
        <taxon>Nitrosomonadales</taxon>
        <taxon>Nitrosomonadaceae</taxon>
        <taxon>Nitrosomonas</taxon>
    </lineage>
</organism>
<sequence length="286" mass="29959">MLANFAKETISAGGTGNLTLSGAVDAAHISLNTAIGQNNSFWYLAEDGNNREIGVGHLSAATTLVRDQTHETLNGGTLDRMSPAALDLSTSATISIVAAAQTMITPHPGNFYPASGVQGMCSMGQGAEAGSSHNLFNNDLIFVPFWWACSKMVSEVTVKCLLSVATCVARIGIYTIALNGKPGYLLKEFTDVAEISLDSTGLKTAAPAAPFWLPGGFYYMAVIANTGSADLAGPQYAPAGLFMGLDSSGDRILSVYYDTTYGALPSGDMSGNTFIEHNSSPSFWLN</sequence>
<dbReference type="RefSeq" id="WP_090634922.1">
    <property type="nucleotide sequence ID" value="NZ_FOCP01000048.1"/>
</dbReference>
<evidence type="ECO:0000313" key="1">
    <source>
        <dbReference type="EMBL" id="SEN74328.1"/>
    </source>
</evidence>
<dbReference type="Proteomes" id="UP000199459">
    <property type="component" value="Unassembled WGS sequence"/>
</dbReference>